<feature type="compositionally biased region" description="Polar residues" evidence="1">
    <location>
        <begin position="198"/>
        <end position="218"/>
    </location>
</feature>
<dbReference type="EMBL" id="VTPC01061390">
    <property type="protein sequence ID" value="KAF2889874.1"/>
    <property type="molecule type" value="Genomic_DNA"/>
</dbReference>
<evidence type="ECO:0000313" key="2">
    <source>
        <dbReference type="EMBL" id="KAF2889874.1"/>
    </source>
</evidence>
<feature type="region of interest" description="Disordered" evidence="1">
    <location>
        <begin position="161"/>
        <end position="218"/>
    </location>
</feature>
<feature type="non-terminal residue" evidence="2">
    <location>
        <position position="1"/>
    </location>
</feature>
<dbReference type="OrthoDB" id="6783964at2759"/>
<accession>A0A8K0G8C2</accession>
<dbReference type="GO" id="GO:0003677">
    <property type="term" value="F:DNA binding"/>
    <property type="evidence" value="ECO:0007669"/>
    <property type="project" value="InterPro"/>
</dbReference>
<dbReference type="InterPro" id="IPR011010">
    <property type="entry name" value="DNA_brk_join_enz"/>
</dbReference>
<organism evidence="2 3">
    <name type="scientific">Ignelater luminosus</name>
    <name type="common">Cucubano</name>
    <name type="synonym">Pyrophorus luminosus</name>
    <dbReference type="NCBI Taxonomy" id="2038154"/>
    <lineage>
        <taxon>Eukaryota</taxon>
        <taxon>Metazoa</taxon>
        <taxon>Ecdysozoa</taxon>
        <taxon>Arthropoda</taxon>
        <taxon>Hexapoda</taxon>
        <taxon>Insecta</taxon>
        <taxon>Pterygota</taxon>
        <taxon>Neoptera</taxon>
        <taxon>Endopterygota</taxon>
        <taxon>Coleoptera</taxon>
        <taxon>Polyphaga</taxon>
        <taxon>Elateriformia</taxon>
        <taxon>Elateroidea</taxon>
        <taxon>Elateridae</taxon>
        <taxon>Agrypninae</taxon>
        <taxon>Pyrophorini</taxon>
        <taxon>Ignelater</taxon>
    </lineage>
</organism>
<dbReference type="SUPFAM" id="SSF56349">
    <property type="entry name" value="DNA breaking-rejoining enzymes"/>
    <property type="match status" value="1"/>
</dbReference>
<comment type="caution">
    <text evidence="2">The sequence shown here is derived from an EMBL/GenBank/DDBJ whole genome shotgun (WGS) entry which is preliminary data.</text>
</comment>
<keyword evidence="3" id="KW-1185">Reference proteome</keyword>
<name>A0A8K0G8C2_IGNLU</name>
<dbReference type="AlphaFoldDB" id="A0A8K0G8C2"/>
<proteinExistence type="predicted"/>
<reference evidence="2" key="1">
    <citation type="submission" date="2019-08" db="EMBL/GenBank/DDBJ databases">
        <title>The genome of the North American firefly Photinus pyralis.</title>
        <authorList>
            <consortium name="Photinus pyralis genome working group"/>
            <person name="Fallon T.R."/>
            <person name="Sander Lower S.E."/>
            <person name="Weng J.-K."/>
        </authorList>
    </citation>
    <scope>NUCLEOTIDE SEQUENCE</scope>
    <source>
        <strain evidence="2">TRF0915ILg1</strain>
        <tissue evidence="2">Whole body</tissue>
    </source>
</reference>
<dbReference type="PANTHER" id="PTHR33480:SF1">
    <property type="entry name" value="TYR RECOMBINASE DOMAIN-CONTAINING PROTEIN"/>
    <property type="match status" value="1"/>
</dbReference>
<dbReference type="PANTHER" id="PTHR33480">
    <property type="entry name" value="SET DOMAIN-CONTAINING PROTEIN-RELATED"/>
    <property type="match status" value="1"/>
</dbReference>
<evidence type="ECO:0000256" key="1">
    <source>
        <dbReference type="SAM" id="MobiDB-lite"/>
    </source>
</evidence>
<feature type="non-terminal residue" evidence="2">
    <location>
        <position position="218"/>
    </location>
</feature>
<evidence type="ECO:0000313" key="3">
    <source>
        <dbReference type="Proteomes" id="UP000801492"/>
    </source>
</evidence>
<gene>
    <name evidence="2" type="ORF">ILUMI_16299</name>
</gene>
<protein>
    <submittedName>
        <fullName evidence="2">Uncharacterized protein</fullName>
    </submittedName>
</protein>
<dbReference type="Proteomes" id="UP000801492">
    <property type="component" value="Unassembled WGS sequence"/>
</dbReference>
<sequence length="218" mass="24517">NQEECLNSLSESEKVLTKHYKRVVTEGKGSRPIVILFPQSLQDYMNIIINIRQSTNLVPENNVYLFAHSGSECWTRGDVAIRKFAQNANLDNPKEISSNKLRKQIATVMQILNLNQEETERFANFMGHTDKTHNEFYKLSQDIYQTAKISKLLILMGKGSGHKNKGKSLNEIHINPETDLAESEDSDKDEHLEIGPTVSVSNVSELTEPSTSASANAR</sequence>